<comment type="caution">
    <text evidence="1">The sequence shown here is derived from an EMBL/GenBank/DDBJ whole genome shotgun (WGS) entry which is preliminary data.</text>
</comment>
<organism evidence="1 2">
    <name type="scientific">Araneus ventricosus</name>
    <name type="common">Orbweaver spider</name>
    <name type="synonym">Epeira ventricosa</name>
    <dbReference type="NCBI Taxonomy" id="182803"/>
    <lineage>
        <taxon>Eukaryota</taxon>
        <taxon>Metazoa</taxon>
        <taxon>Ecdysozoa</taxon>
        <taxon>Arthropoda</taxon>
        <taxon>Chelicerata</taxon>
        <taxon>Arachnida</taxon>
        <taxon>Araneae</taxon>
        <taxon>Araneomorphae</taxon>
        <taxon>Entelegynae</taxon>
        <taxon>Araneoidea</taxon>
        <taxon>Araneidae</taxon>
        <taxon>Araneus</taxon>
    </lineage>
</organism>
<keyword evidence="2" id="KW-1185">Reference proteome</keyword>
<evidence type="ECO:0000313" key="2">
    <source>
        <dbReference type="Proteomes" id="UP000499080"/>
    </source>
</evidence>
<dbReference type="EMBL" id="BGPR01027476">
    <property type="protein sequence ID" value="GBN98002.1"/>
    <property type="molecule type" value="Genomic_DNA"/>
</dbReference>
<gene>
    <name evidence="1" type="ORF">AVEN_232123_1</name>
</gene>
<proteinExistence type="predicted"/>
<sequence length="99" mass="11679">MEGIRSEDHPILICEPRGLYADHVAPVCGTGMEITALISIWKIMIRTLMNWRRWQSFCHAENVLLAMIMVERQHVPELGYRRVMKRRTGKQKEKPDRTF</sequence>
<dbReference type="Proteomes" id="UP000499080">
    <property type="component" value="Unassembled WGS sequence"/>
</dbReference>
<reference evidence="1 2" key="1">
    <citation type="journal article" date="2019" name="Sci. Rep.">
        <title>Orb-weaving spider Araneus ventricosus genome elucidates the spidroin gene catalogue.</title>
        <authorList>
            <person name="Kono N."/>
            <person name="Nakamura H."/>
            <person name="Ohtoshi R."/>
            <person name="Moran D.A.P."/>
            <person name="Shinohara A."/>
            <person name="Yoshida Y."/>
            <person name="Fujiwara M."/>
            <person name="Mori M."/>
            <person name="Tomita M."/>
            <person name="Arakawa K."/>
        </authorList>
    </citation>
    <scope>NUCLEOTIDE SEQUENCE [LARGE SCALE GENOMIC DNA]</scope>
</reference>
<protein>
    <submittedName>
        <fullName evidence="1">Uncharacterized protein</fullName>
    </submittedName>
</protein>
<dbReference type="AlphaFoldDB" id="A0A4Y2TBP1"/>
<evidence type="ECO:0000313" key="1">
    <source>
        <dbReference type="EMBL" id="GBN98002.1"/>
    </source>
</evidence>
<accession>A0A4Y2TBP1</accession>
<name>A0A4Y2TBP1_ARAVE</name>